<feature type="region of interest" description="Disordered" evidence="1">
    <location>
        <begin position="1"/>
        <end position="23"/>
    </location>
</feature>
<dbReference type="Proteomes" id="UP000321261">
    <property type="component" value="Unassembled WGS sequence"/>
</dbReference>
<evidence type="ECO:0000313" key="2">
    <source>
        <dbReference type="EMBL" id="TWF78239.1"/>
    </source>
</evidence>
<dbReference type="RefSeq" id="WP_147257288.1">
    <property type="nucleotide sequence ID" value="NZ_VIWU01000001.1"/>
</dbReference>
<protein>
    <submittedName>
        <fullName evidence="2">Uncharacterized protein</fullName>
    </submittedName>
</protein>
<sequence length="146" mass="14873">MTSNAPAREAARSLASSAPGTPAVLRVAPSGRLVAAVALVALIGTGCSNAPAEAGGGGGEKPATTDGLTGDVGDQTGPTGPAPSPAELQELLKERRESARCMRENGVEDFPDPDANAHILYYGDDPDMKSASEKCDELMRADRGPK</sequence>
<dbReference type="EMBL" id="VIWU01000001">
    <property type="protein sequence ID" value="TWF78239.1"/>
    <property type="molecule type" value="Genomic_DNA"/>
</dbReference>
<name>A0A561STQ8_9PSEU</name>
<dbReference type="AlphaFoldDB" id="A0A561STQ8"/>
<feature type="compositionally biased region" description="Low complexity" evidence="1">
    <location>
        <begin position="1"/>
        <end position="19"/>
    </location>
</feature>
<reference evidence="2 3" key="1">
    <citation type="submission" date="2019-06" db="EMBL/GenBank/DDBJ databases">
        <title>Sequencing the genomes of 1000 actinobacteria strains.</title>
        <authorList>
            <person name="Klenk H.-P."/>
        </authorList>
    </citation>
    <scope>NUCLEOTIDE SEQUENCE [LARGE SCALE GENOMIC DNA]</scope>
    <source>
        <strain evidence="2 3">DSM 45671</strain>
    </source>
</reference>
<keyword evidence="3" id="KW-1185">Reference proteome</keyword>
<evidence type="ECO:0000313" key="3">
    <source>
        <dbReference type="Proteomes" id="UP000321261"/>
    </source>
</evidence>
<dbReference type="OrthoDB" id="7949713at2"/>
<accession>A0A561STQ8</accession>
<feature type="region of interest" description="Disordered" evidence="1">
    <location>
        <begin position="48"/>
        <end position="88"/>
    </location>
</feature>
<comment type="caution">
    <text evidence="2">The sequence shown here is derived from an EMBL/GenBank/DDBJ whole genome shotgun (WGS) entry which is preliminary data.</text>
</comment>
<gene>
    <name evidence="2" type="ORF">FHX44_114159</name>
</gene>
<organism evidence="2 3">
    <name type="scientific">Pseudonocardia hierapolitana</name>
    <dbReference type="NCBI Taxonomy" id="1128676"/>
    <lineage>
        <taxon>Bacteria</taxon>
        <taxon>Bacillati</taxon>
        <taxon>Actinomycetota</taxon>
        <taxon>Actinomycetes</taxon>
        <taxon>Pseudonocardiales</taxon>
        <taxon>Pseudonocardiaceae</taxon>
        <taxon>Pseudonocardia</taxon>
    </lineage>
</organism>
<evidence type="ECO:0000256" key="1">
    <source>
        <dbReference type="SAM" id="MobiDB-lite"/>
    </source>
</evidence>
<proteinExistence type="predicted"/>